<gene>
    <name evidence="1" type="ORF">KO481_24405</name>
</gene>
<dbReference type="CDD" id="cd07822">
    <property type="entry name" value="SRPBCC_4"/>
    <property type="match status" value="1"/>
</dbReference>
<evidence type="ECO:0000313" key="1">
    <source>
        <dbReference type="EMBL" id="MBU3064661.1"/>
    </source>
</evidence>
<dbReference type="SUPFAM" id="SSF55961">
    <property type="entry name" value="Bet v1-like"/>
    <property type="match status" value="1"/>
</dbReference>
<reference evidence="1 2" key="1">
    <citation type="submission" date="2021-06" db="EMBL/GenBank/DDBJ databases">
        <title>Actinomycetes sequencing.</title>
        <authorList>
            <person name="Shan Q."/>
        </authorList>
    </citation>
    <scope>NUCLEOTIDE SEQUENCE [LARGE SCALE GENOMIC DNA]</scope>
    <source>
        <strain evidence="1 2">NEAU-G5</strain>
    </source>
</reference>
<accession>A0ABS6B5H8</accession>
<sequence length="145" mass="16008">MAFVIDESVEIDAPAVAVWQVLTDFPRYGEWNPFCVSAQTTLEPGAPIDMRVKLIGPKERAQREYIRSVEPGAGFSYTMKPMPLGALHSLRSHTLTPLGDERCRYDSHFELAGWLLPFVTGLMGAALHRGFGEMTAAVATRATQL</sequence>
<dbReference type="InterPro" id="IPR023393">
    <property type="entry name" value="START-like_dom_sf"/>
</dbReference>
<protein>
    <submittedName>
        <fullName evidence="1">SRPBCC domain-containing protein</fullName>
    </submittedName>
</protein>
<proteinExistence type="predicted"/>
<organism evidence="1 2">
    <name type="scientific">Nocardia albiluteola</name>
    <dbReference type="NCBI Taxonomy" id="2842303"/>
    <lineage>
        <taxon>Bacteria</taxon>
        <taxon>Bacillati</taxon>
        <taxon>Actinomycetota</taxon>
        <taxon>Actinomycetes</taxon>
        <taxon>Mycobacteriales</taxon>
        <taxon>Nocardiaceae</taxon>
        <taxon>Nocardia</taxon>
    </lineage>
</organism>
<keyword evidence="2" id="KW-1185">Reference proteome</keyword>
<dbReference type="EMBL" id="JAHKNI010000008">
    <property type="protein sequence ID" value="MBU3064661.1"/>
    <property type="molecule type" value="Genomic_DNA"/>
</dbReference>
<dbReference type="Gene3D" id="3.30.530.20">
    <property type="match status" value="1"/>
</dbReference>
<comment type="caution">
    <text evidence="1">The sequence shown here is derived from an EMBL/GenBank/DDBJ whole genome shotgun (WGS) entry which is preliminary data.</text>
</comment>
<name>A0ABS6B5H8_9NOCA</name>
<dbReference type="Proteomes" id="UP000733379">
    <property type="component" value="Unassembled WGS sequence"/>
</dbReference>
<dbReference type="Pfam" id="PF10604">
    <property type="entry name" value="Polyketide_cyc2"/>
    <property type="match status" value="1"/>
</dbReference>
<evidence type="ECO:0000313" key="2">
    <source>
        <dbReference type="Proteomes" id="UP000733379"/>
    </source>
</evidence>
<dbReference type="RefSeq" id="WP_215920004.1">
    <property type="nucleotide sequence ID" value="NZ_JAHKNI010000008.1"/>
</dbReference>
<dbReference type="InterPro" id="IPR019587">
    <property type="entry name" value="Polyketide_cyclase/dehydratase"/>
</dbReference>